<dbReference type="HAMAP" id="MF_00185">
    <property type="entry name" value="IPP_trans"/>
    <property type="match status" value="1"/>
</dbReference>
<feature type="binding site" evidence="10">
    <location>
        <begin position="17"/>
        <end position="24"/>
    </location>
    <ligand>
        <name>ATP</name>
        <dbReference type="ChEBI" id="CHEBI:30616"/>
    </ligand>
</feature>
<comment type="subunit">
    <text evidence="10">Monomer.</text>
</comment>
<reference evidence="15" key="1">
    <citation type="submission" date="2017-04" db="EMBL/GenBank/DDBJ databases">
        <authorList>
            <person name="Varghese N."/>
            <person name="Submissions S."/>
        </authorList>
    </citation>
    <scope>NUCLEOTIDE SEQUENCE [LARGE SCALE GENOMIC DNA]</scope>
    <source>
        <strain evidence="15">DSM 12126</strain>
    </source>
</reference>
<dbReference type="NCBIfam" id="TIGR00174">
    <property type="entry name" value="miaA"/>
    <property type="match status" value="1"/>
</dbReference>
<accession>A0A1W2DGG2</accession>
<feature type="region of interest" description="Interaction with substrate tRNA" evidence="10">
    <location>
        <begin position="42"/>
        <end position="45"/>
    </location>
</feature>
<evidence type="ECO:0000256" key="9">
    <source>
        <dbReference type="ARBA" id="ARBA00049563"/>
    </source>
</evidence>
<evidence type="ECO:0000256" key="1">
    <source>
        <dbReference type="ARBA" id="ARBA00001946"/>
    </source>
</evidence>
<protein>
    <recommendedName>
        <fullName evidence="10">tRNA dimethylallyltransferase</fullName>
        <ecNumber evidence="10">2.5.1.75</ecNumber>
    </recommendedName>
    <alternativeName>
        <fullName evidence="10">Dimethylallyl diphosphate:tRNA dimethylallyltransferase</fullName>
        <shortName evidence="10">DMAPP:tRNA dimethylallyltransferase</shortName>
        <shortName evidence="10">DMATase</shortName>
    </alternativeName>
    <alternativeName>
        <fullName evidence="10">Isopentenyl-diphosphate:tRNA isopentenyltransferase</fullName>
        <shortName evidence="10">IPP transferase</shortName>
        <shortName evidence="10">IPPT</shortName>
        <shortName evidence="10">IPTase</shortName>
    </alternativeName>
</protein>
<dbReference type="GO" id="GO:0005524">
    <property type="term" value="F:ATP binding"/>
    <property type="evidence" value="ECO:0007669"/>
    <property type="project" value="UniProtKB-UniRule"/>
</dbReference>
<evidence type="ECO:0000256" key="5">
    <source>
        <dbReference type="ARBA" id="ARBA00022694"/>
    </source>
</evidence>
<dbReference type="PANTHER" id="PTHR11088">
    <property type="entry name" value="TRNA DIMETHYLALLYLTRANSFERASE"/>
    <property type="match status" value="1"/>
</dbReference>
<dbReference type="Proteomes" id="UP000192756">
    <property type="component" value="Unassembled WGS sequence"/>
</dbReference>
<keyword evidence="4 10" id="KW-0808">Transferase</keyword>
<feature type="site" description="Interaction with substrate tRNA" evidence="10">
    <location>
        <position position="111"/>
    </location>
</feature>
<evidence type="ECO:0000256" key="13">
    <source>
        <dbReference type="RuleBase" id="RU003785"/>
    </source>
</evidence>
<evidence type="ECO:0000256" key="4">
    <source>
        <dbReference type="ARBA" id="ARBA00022679"/>
    </source>
</evidence>
<keyword evidence="15" id="KW-1185">Reference proteome</keyword>
<evidence type="ECO:0000313" key="15">
    <source>
        <dbReference type="Proteomes" id="UP000192756"/>
    </source>
</evidence>
<dbReference type="AlphaFoldDB" id="A0A1W2DGG2"/>
<keyword evidence="8 10" id="KW-0460">Magnesium</keyword>
<dbReference type="GO" id="GO:0006400">
    <property type="term" value="P:tRNA modification"/>
    <property type="evidence" value="ECO:0007669"/>
    <property type="project" value="TreeGrafter"/>
</dbReference>
<dbReference type="EC" id="2.5.1.75" evidence="10"/>
<gene>
    <name evidence="10" type="primary">miaA</name>
    <name evidence="14" type="ORF">SAMN04488524_3768</name>
</gene>
<proteinExistence type="inferred from homology"/>
<keyword evidence="6 10" id="KW-0547">Nucleotide-binding</keyword>
<comment type="caution">
    <text evidence="10">Lacks conserved residue(s) required for the propagation of feature annotation.</text>
</comment>
<evidence type="ECO:0000256" key="10">
    <source>
        <dbReference type="HAMAP-Rule" id="MF_00185"/>
    </source>
</evidence>
<evidence type="ECO:0000256" key="8">
    <source>
        <dbReference type="ARBA" id="ARBA00022842"/>
    </source>
</evidence>
<dbReference type="Gene3D" id="3.40.50.300">
    <property type="entry name" value="P-loop containing nucleotide triphosphate hydrolases"/>
    <property type="match status" value="1"/>
</dbReference>
<comment type="cofactor">
    <cofactor evidence="1 10">
        <name>Mg(2+)</name>
        <dbReference type="ChEBI" id="CHEBI:18420"/>
    </cofactor>
</comment>
<comment type="similarity">
    <text evidence="3 10 13">Belongs to the IPP transferase family.</text>
</comment>
<evidence type="ECO:0000256" key="12">
    <source>
        <dbReference type="RuleBase" id="RU003784"/>
    </source>
</evidence>
<dbReference type="EMBL" id="FWXT01000003">
    <property type="protein sequence ID" value="SMC96394.1"/>
    <property type="molecule type" value="Genomic_DNA"/>
</dbReference>
<name>A0A1W2DGG2_9SPHI</name>
<evidence type="ECO:0000256" key="11">
    <source>
        <dbReference type="RuleBase" id="RU003783"/>
    </source>
</evidence>
<organism evidence="14 15">
    <name type="scientific">Pedobacter africanus</name>
    <dbReference type="NCBI Taxonomy" id="151894"/>
    <lineage>
        <taxon>Bacteria</taxon>
        <taxon>Pseudomonadati</taxon>
        <taxon>Bacteroidota</taxon>
        <taxon>Sphingobacteriia</taxon>
        <taxon>Sphingobacteriales</taxon>
        <taxon>Sphingobacteriaceae</taxon>
        <taxon>Pedobacter</taxon>
    </lineage>
</organism>
<comment type="catalytic activity">
    <reaction evidence="9 10 11">
        <text>adenosine(37) in tRNA + dimethylallyl diphosphate = N(6)-dimethylallyladenosine(37) in tRNA + diphosphate</text>
        <dbReference type="Rhea" id="RHEA:26482"/>
        <dbReference type="Rhea" id="RHEA-COMP:10162"/>
        <dbReference type="Rhea" id="RHEA-COMP:10375"/>
        <dbReference type="ChEBI" id="CHEBI:33019"/>
        <dbReference type="ChEBI" id="CHEBI:57623"/>
        <dbReference type="ChEBI" id="CHEBI:74411"/>
        <dbReference type="ChEBI" id="CHEBI:74415"/>
        <dbReference type="EC" id="2.5.1.75"/>
    </reaction>
</comment>
<dbReference type="InterPro" id="IPR018022">
    <property type="entry name" value="IPT"/>
</dbReference>
<evidence type="ECO:0000256" key="2">
    <source>
        <dbReference type="ARBA" id="ARBA00003213"/>
    </source>
</evidence>
<comment type="function">
    <text evidence="2 10 12">Catalyzes the transfer of a dimethylallyl group onto the adenine at position 37 in tRNAs that read codons beginning with uridine, leading to the formation of N6-(dimethylallyl)adenosine (i(6)A).</text>
</comment>
<evidence type="ECO:0000313" key="14">
    <source>
        <dbReference type="EMBL" id="SMC96394.1"/>
    </source>
</evidence>
<sequence length="317" mass="36106">MDREMSEYKKPLLVVLGPTASGKTKLAVNLANTLNGEIVSADSRQVFEGMDIGTGKDLDEYVIADRKVPYHLINIRQAGDSYNVNEFKEDFYSIFTKISDRNLLPVLCGGSGMYIHSIFQDHQYTAIPPNHTLRASLSDLELTVLRELLSGYSHKFRAHADLSSRKRVIRAIEVSDYLSSNTLEKKERPAFDSCVVGLAPEIDQRRKKIIDRLSVRLKKGLIEEVEELIASGVSKDKLIFYGLEYKFVVAYLSGKFNYNELQEKLTIAICQFAKRQMTFFRKMEKDGVKINWIDSPDQAEQFAWAMAIYNGHFNNPV</sequence>
<evidence type="ECO:0000256" key="6">
    <source>
        <dbReference type="ARBA" id="ARBA00022741"/>
    </source>
</evidence>
<feature type="site" description="Interaction with substrate tRNA" evidence="10">
    <location>
        <position position="134"/>
    </location>
</feature>
<dbReference type="Pfam" id="PF01715">
    <property type="entry name" value="IPPT"/>
    <property type="match status" value="1"/>
</dbReference>
<evidence type="ECO:0000256" key="3">
    <source>
        <dbReference type="ARBA" id="ARBA00005842"/>
    </source>
</evidence>
<dbReference type="STRING" id="151894.SAMN04488524_3768"/>
<evidence type="ECO:0000256" key="7">
    <source>
        <dbReference type="ARBA" id="ARBA00022840"/>
    </source>
</evidence>
<keyword evidence="7 10" id="KW-0067">ATP-binding</keyword>
<dbReference type="InterPro" id="IPR039657">
    <property type="entry name" value="Dimethylallyltransferase"/>
</dbReference>
<dbReference type="InterPro" id="IPR027417">
    <property type="entry name" value="P-loop_NTPase"/>
</dbReference>
<dbReference type="SUPFAM" id="SSF52540">
    <property type="entry name" value="P-loop containing nucleoside triphosphate hydrolases"/>
    <property type="match status" value="2"/>
</dbReference>
<dbReference type="PANTHER" id="PTHR11088:SF60">
    <property type="entry name" value="TRNA DIMETHYLALLYLTRANSFERASE"/>
    <property type="match status" value="1"/>
</dbReference>
<dbReference type="GO" id="GO:0052381">
    <property type="term" value="F:tRNA dimethylallyltransferase activity"/>
    <property type="evidence" value="ECO:0007669"/>
    <property type="project" value="UniProtKB-UniRule"/>
</dbReference>
<keyword evidence="5 10" id="KW-0819">tRNA processing</keyword>
<feature type="binding site" evidence="10">
    <location>
        <begin position="19"/>
        <end position="24"/>
    </location>
    <ligand>
        <name>substrate</name>
    </ligand>
</feature>